<feature type="coiled-coil region" evidence="1">
    <location>
        <begin position="461"/>
        <end position="488"/>
    </location>
</feature>
<evidence type="ECO:0000313" key="3">
    <source>
        <dbReference type="Proteomes" id="UP000294480"/>
    </source>
</evidence>
<feature type="coiled-coil region" evidence="1">
    <location>
        <begin position="197"/>
        <end position="224"/>
    </location>
</feature>
<evidence type="ECO:0000256" key="1">
    <source>
        <dbReference type="SAM" id="Coils"/>
    </source>
</evidence>
<reference evidence="2 3" key="1">
    <citation type="submission" date="2019-03" db="EMBL/GenBank/DDBJ databases">
        <title>Genomic Encyclopedia of Type Strains, Phase IV (KMG-IV): sequencing the most valuable type-strain genomes for metagenomic binning, comparative biology and taxonomic classification.</title>
        <authorList>
            <person name="Goeker M."/>
        </authorList>
    </citation>
    <scope>NUCLEOTIDE SEQUENCE [LARGE SCALE GENOMIC DNA]</scope>
    <source>
        <strain evidence="2 3">DSM 102852</strain>
    </source>
</reference>
<gene>
    <name evidence="2" type="ORF">DFR44_1222</name>
</gene>
<proteinExistence type="predicted"/>
<accession>A0A4R6Y501</accession>
<dbReference type="EMBL" id="SNZE01000022">
    <property type="protein sequence ID" value="TDR30333.1"/>
    <property type="molecule type" value="Genomic_DNA"/>
</dbReference>
<dbReference type="AlphaFoldDB" id="A0A4R6Y501"/>
<dbReference type="Proteomes" id="UP000294480">
    <property type="component" value="Unassembled WGS sequence"/>
</dbReference>
<dbReference type="RefSeq" id="WP_133621205.1">
    <property type="nucleotide sequence ID" value="NZ_SNZE01000022.1"/>
</dbReference>
<organism evidence="2 3">
    <name type="scientific">Hydromonas duriensis</name>
    <dbReference type="NCBI Taxonomy" id="1527608"/>
    <lineage>
        <taxon>Bacteria</taxon>
        <taxon>Pseudomonadati</taxon>
        <taxon>Pseudomonadota</taxon>
        <taxon>Betaproteobacteria</taxon>
        <taxon>Burkholderiales</taxon>
        <taxon>Burkholderiaceae</taxon>
        <taxon>Hydromonas</taxon>
    </lineage>
</organism>
<keyword evidence="1" id="KW-0175">Coiled coil</keyword>
<name>A0A4R6Y501_9BURK</name>
<protein>
    <submittedName>
        <fullName evidence="2">Uncharacterized protein</fullName>
    </submittedName>
</protein>
<comment type="caution">
    <text evidence="2">The sequence shown here is derived from an EMBL/GenBank/DDBJ whole genome shotgun (WGS) entry which is preliminary data.</text>
</comment>
<dbReference type="OrthoDB" id="6636135at2"/>
<sequence>MSTADTVSKLSQVSRLNAIVAQLGQAGVLDKIALTHEVLDLITQLERGQTRSVPALMQEALLNPNDVTALQTALQAYLDANHHTPDHIRIASKIHQDKFHTPLPSVEQTASVPLGLFDFYMDKRQGAFAADIPEPDGSLDAVVEGLVKEVRAFKYTESAVTAYEAATVKVGLPAIREAMDAFRAAVPESYIEQRQYYHDHQKERQRLNAAFTKAKNKADALYQEFCREQTADKVAQIKSLLAQKYEAGAAAIAKLNEWSSISQEQANAWVEHNTHIESSALSRLKRDGYRTDVRQDLADFYRLTGGKLGKVVLKSEGDARANTRDVFGDDAHEVFMGRSFSRKSLFHELGHQLERDPVASVLANEFLVRRRESEQLYSLNLLTGSHCFGRDEVAYKDSWIHPYVGKRYRNQSTEVFSVAMEHLSDAERAQRLMIKDREMFDLVAGYITSEMSELSQFNRAISQARMAKKQATADAKQAEQNAQDQMIAATIFIDDAISEEQALPEAQDRDMCRKFVRWESKKGSTAKWYGQYRHWLIYSGVFKDRCNAKWLKGFVAVNGQDVHSWSSVHTVSGDETVLKRLLWKLTHE</sequence>
<keyword evidence="3" id="KW-1185">Reference proteome</keyword>
<evidence type="ECO:0000313" key="2">
    <source>
        <dbReference type="EMBL" id="TDR30333.1"/>
    </source>
</evidence>